<gene>
    <name evidence="2" type="primary">LOC120280125</name>
</gene>
<dbReference type="AlphaFoldDB" id="A0AB40CXM3"/>
<protein>
    <submittedName>
        <fullName evidence="2">Uncharacterized protein LOC120280125</fullName>
    </submittedName>
</protein>
<reference evidence="2" key="1">
    <citation type="submission" date="2025-08" db="UniProtKB">
        <authorList>
            <consortium name="RefSeq"/>
        </authorList>
    </citation>
    <scope>IDENTIFICATION</scope>
</reference>
<dbReference type="RefSeq" id="XP_039142799.1">
    <property type="nucleotide sequence ID" value="XM_039286865.1"/>
</dbReference>
<organism evidence="1 2">
    <name type="scientific">Dioscorea cayennensis subsp. rotundata</name>
    <name type="common">White Guinea yam</name>
    <name type="synonym">Dioscorea rotundata</name>
    <dbReference type="NCBI Taxonomy" id="55577"/>
    <lineage>
        <taxon>Eukaryota</taxon>
        <taxon>Viridiplantae</taxon>
        <taxon>Streptophyta</taxon>
        <taxon>Embryophyta</taxon>
        <taxon>Tracheophyta</taxon>
        <taxon>Spermatophyta</taxon>
        <taxon>Magnoliopsida</taxon>
        <taxon>Liliopsida</taxon>
        <taxon>Dioscoreales</taxon>
        <taxon>Dioscoreaceae</taxon>
        <taxon>Dioscorea</taxon>
    </lineage>
</organism>
<proteinExistence type="predicted"/>
<sequence length="226" mass="25696">MSSLARLATPFMASLRRNPTLFLSPNPQRCRCGLSNIRLNSLEISPKSHKILGLRRKLMQSLNLSGGMGRKVCFGSCVGLSVATGLACTQSSVAHAMADYHSDSGETTEAMRRETNRFWSLMRKIQLPILLAFVLLYSRGHPIAVAIDFFLLLFCTRPNPLSIYIFIEELRQRDMHADPSFYKTKLLYLKNVQVKDYKILCVAKVELVHKRLFVIGMLGEWFDFSF</sequence>
<dbReference type="Proteomes" id="UP001515500">
    <property type="component" value="Chromosome 17"/>
</dbReference>
<evidence type="ECO:0000313" key="1">
    <source>
        <dbReference type="Proteomes" id="UP001515500"/>
    </source>
</evidence>
<dbReference type="GeneID" id="120280125"/>
<accession>A0AB40CXM3</accession>
<keyword evidence="1" id="KW-1185">Reference proteome</keyword>
<name>A0AB40CXM3_DIOCR</name>
<evidence type="ECO:0000313" key="2">
    <source>
        <dbReference type="RefSeq" id="XP_039142799.1"/>
    </source>
</evidence>